<feature type="compositionally biased region" description="Polar residues" evidence="1">
    <location>
        <begin position="64"/>
        <end position="87"/>
    </location>
</feature>
<protein>
    <submittedName>
        <fullName evidence="2">Uncharacterized protein</fullName>
    </submittedName>
</protein>
<proteinExistence type="predicted"/>
<gene>
    <name evidence="2" type="ORF">BG011_006485</name>
</gene>
<comment type="caution">
    <text evidence="2">The sequence shown here is derived from an EMBL/GenBank/DDBJ whole genome shotgun (WGS) entry which is preliminary data.</text>
</comment>
<dbReference type="Proteomes" id="UP000726737">
    <property type="component" value="Unassembled WGS sequence"/>
</dbReference>
<reference evidence="2" key="1">
    <citation type="journal article" date="2020" name="Fungal Divers.">
        <title>Resolving the Mortierellaceae phylogeny through synthesis of multi-gene phylogenetics and phylogenomics.</title>
        <authorList>
            <person name="Vandepol N."/>
            <person name="Liber J."/>
            <person name="Desiro A."/>
            <person name="Na H."/>
            <person name="Kennedy M."/>
            <person name="Barry K."/>
            <person name="Grigoriev I.V."/>
            <person name="Miller A.N."/>
            <person name="O'Donnell K."/>
            <person name="Stajich J.E."/>
            <person name="Bonito G."/>
        </authorList>
    </citation>
    <scope>NUCLEOTIDE SEQUENCE</scope>
    <source>
        <strain evidence="2">KOD948</strain>
    </source>
</reference>
<accession>A0A9P6TZH6</accession>
<evidence type="ECO:0000313" key="3">
    <source>
        <dbReference type="Proteomes" id="UP000726737"/>
    </source>
</evidence>
<organism evidence="2 3">
    <name type="scientific">Mortierella polycephala</name>
    <dbReference type="NCBI Taxonomy" id="41804"/>
    <lineage>
        <taxon>Eukaryota</taxon>
        <taxon>Fungi</taxon>
        <taxon>Fungi incertae sedis</taxon>
        <taxon>Mucoromycota</taxon>
        <taxon>Mortierellomycotina</taxon>
        <taxon>Mortierellomycetes</taxon>
        <taxon>Mortierellales</taxon>
        <taxon>Mortierellaceae</taxon>
        <taxon>Mortierella</taxon>
    </lineage>
</organism>
<feature type="region of interest" description="Disordered" evidence="1">
    <location>
        <begin position="1"/>
        <end position="87"/>
    </location>
</feature>
<feature type="compositionally biased region" description="Polar residues" evidence="1">
    <location>
        <begin position="1"/>
        <end position="11"/>
    </location>
</feature>
<sequence length="87" mass="9795">MSMGSSGTMDQQGYPPQMPSQIPPQGPPMQSEAKPKAGARAKRNRMEHNPTDKRRIMVKDSIQDMPTNNTIRRHSTSNILRQHSNLI</sequence>
<feature type="compositionally biased region" description="Pro residues" evidence="1">
    <location>
        <begin position="16"/>
        <end position="27"/>
    </location>
</feature>
<evidence type="ECO:0000256" key="1">
    <source>
        <dbReference type="SAM" id="MobiDB-lite"/>
    </source>
</evidence>
<name>A0A9P6TZH6_9FUNG</name>
<dbReference type="AlphaFoldDB" id="A0A9P6TZH6"/>
<evidence type="ECO:0000313" key="2">
    <source>
        <dbReference type="EMBL" id="KAG0253225.1"/>
    </source>
</evidence>
<feature type="compositionally biased region" description="Basic and acidic residues" evidence="1">
    <location>
        <begin position="44"/>
        <end position="62"/>
    </location>
</feature>
<dbReference type="EMBL" id="JAAAJA010000471">
    <property type="protein sequence ID" value="KAG0253225.1"/>
    <property type="molecule type" value="Genomic_DNA"/>
</dbReference>
<keyword evidence="3" id="KW-1185">Reference proteome</keyword>